<proteinExistence type="predicted"/>
<comment type="caution">
    <text evidence="1">The sequence shown here is derived from an EMBL/GenBank/DDBJ whole genome shotgun (WGS) entry which is preliminary data.</text>
</comment>
<accession>A0ABP7ZBB7</accession>
<keyword evidence="2" id="KW-1185">Reference proteome</keyword>
<evidence type="ECO:0000313" key="2">
    <source>
        <dbReference type="Proteomes" id="UP001501845"/>
    </source>
</evidence>
<dbReference type="EMBL" id="BAABBU010000037">
    <property type="protein sequence ID" value="GAA4152358.1"/>
    <property type="molecule type" value="Genomic_DNA"/>
</dbReference>
<protein>
    <submittedName>
        <fullName evidence="1">Uncharacterized protein</fullName>
    </submittedName>
</protein>
<gene>
    <name evidence="1" type="ORF">GCM10022285_64680</name>
</gene>
<organism evidence="1 2">
    <name type="scientific">Streptomyces tunisiensis</name>
    <dbReference type="NCBI Taxonomy" id="948699"/>
    <lineage>
        <taxon>Bacteria</taxon>
        <taxon>Bacillati</taxon>
        <taxon>Actinomycetota</taxon>
        <taxon>Actinomycetes</taxon>
        <taxon>Kitasatosporales</taxon>
        <taxon>Streptomycetaceae</taxon>
        <taxon>Streptomyces</taxon>
    </lineage>
</organism>
<dbReference type="Proteomes" id="UP001501845">
    <property type="component" value="Unassembled WGS sequence"/>
</dbReference>
<sequence length="786" mass="88324">MADKLTREQIDEIYSNPETRERILRIDCLTQLLGSCIISDAYEVPARLTAAIKLTSAGAGLVGRVQSNANPRNECTLSAFLQVCWNDLLVDPDETNLDSIERSISDEIKKEKILFPYIYGRELYDKAFTELRDNNDTLTHKDTMTLLAGSPQGVFQLHDYVTGPWGLARSREIRYCPPSIWVPLYHCNDLSCMRLHDVLLETGSSKISKVRTKMREVLSRQDSAESEWDDFLRDQISSHVNPFSWRHPAGIPALLGDAFSGTEMRLILRDLLNSTQGKLRTSISSLGEQVKEAEKFTEGLTEAQMLQLILLCRDEEIIDSLDSLILSGAILIPPAEIRKSPRRVRATGYFDLVPECASGGVRFLGSSSLALLRSRHLISNLFDLGNPAQRERLEWLTRGADGTSFQEQLDQFVCGGPLDGALGSLIFDSGTNLKAAEKFVGIGPRARNHLSNEESLRRAITWRLGIDGPPESDVLVDFRQYGSRLRELAMRTHTYAPTDQADIRAVASNFFVKLEGLLQEYLKLATWSLLRDHYSTSGFVYSPNEAIAFTIQELTRDQSDVHFASDGKWTLYPMIRGFDILAERLMSLKSDEATRRSPSEYPKLLRSASPYTFLFKHIYPFLDLDQGARSRVVAMLAAASQKLHMGKVDEIRNVLQHTNPKFPTQDEVLGAINAAETVLAEAEEAGFLPVVSRLRESQTDDYGRRTITLGTANGKTLRLVRPSSYYLTGLPVTTEAQYVLRSAIYENSSEVLRLSIREDSEYTQRWSNYPKRRGARGKAGKSQLDT</sequence>
<reference evidence="2" key="1">
    <citation type="journal article" date="2019" name="Int. J. Syst. Evol. Microbiol.">
        <title>The Global Catalogue of Microorganisms (GCM) 10K type strain sequencing project: providing services to taxonomists for standard genome sequencing and annotation.</title>
        <authorList>
            <consortium name="The Broad Institute Genomics Platform"/>
            <consortium name="The Broad Institute Genome Sequencing Center for Infectious Disease"/>
            <person name="Wu L."/>
            <person name="Ma J."/>
        </authorList>
    </citation>
    <scope>NUCLEOTIDE SEQUENCE [LARGE SCALE GENOMIC DNA]</scope>
    <source>
        <strain evidence="2">JCM 17589</strain>
    </source>
</reference>
<evidence type="ECO:0000313" key="1">
    <source>
        <dbReference type="EMBL" id="GAA4152358.1"/>
    </source>
</evidence>
<name>A0ABP7ZBB7_9ACTN</name>
<dbReference type="RefSeq" id="WP_346158397.1">
    <property type="nucleotide sequence ID" value="NZ_BAABBU010000037.1"/>
</dbReference>